<keyword evidence="2" id="KW-0812">Transmembrane</keyword>
<protein>
    <submittedName>
        <fullName evidence="3">Uncharacterized protein</fullName>
    </submittedName>
</protein>
<feature type="transmembrane region" description="Helical" evidence="2">
    <location>
        <begin position="31"/>
        <end position="51"/>
    </location>
</feature>
<feature type="coiled-coil region" evidence="1">
    <location>
        <begin position="53"/>
        <end position="90"/>
    </location>
</feature>
<feature type="transmembrane region" description="Helical" evidence="2">
    <location>
        <begin position="7"/>
        <end position="25"/>
    </location>
</feature>
<gene>
    <name evidence="3" type="ORF">NCTC10742_01003</name>
</gene>
<proteinExistence type="predicted"/>
<organism evidence="3 4">
    <name type="scientific">Mycolicibacterium gilvum</name>
    <dbReference type="NCBI Taxonomy" id="1804"/>
    <lineage>
        <taxon>Bacteria</taxon>
        <taxon>Bacillati</taxon>
        <taxon>Actinomycetota</taxon>
        <taxon>Actinomycetes</taxon>
        <taxon>Mycobacteriales</taxon>
        <taxon>Mycobacteriaceae</taxon>
        <taxon>Mycolicibacterium</taxon>
    </lineage>
</organism>
<dbReference type="RefSeq" id="WP_115326657.1">
    <property type="nucleotide sequence ID" value="NZ_JACKST010000075.1"/>
</dbReference>
<sequence length="274" mass="29741">MSKKSADGSSAIGALIFFAVVLIAMVPKPVWITLGVIVGAIIVTWVVYRIVGAVEAGRAAEEERQRVERAQRAAAEKRERDERLRREKQRRIDTLGKQNAARVESALTAIRQVTSSEAARAGWLGDIDFGADLKSISENFAKAHALQGVTSKLSALDKPNADDKRILAEAKATITSLERTAIERVTLIERCATEAKLIDKSLQAERDDARVAEQRAELHGELSAMLYGIEAAPTATPSESAADAIMARVQAYREIKNQIQLARDNGPDGGVTRA</sequence>
<evidence type="ECO:0000313" key="4">
    <source>
        <dbReference type="Proteomes" id="UP000254291"/>
    </source>
</evidence>
<dbReference type="Proteomes" id="UP000254291">
    <property type="component" value="Unassembled WGS sequence"/>
</dbReference>
<keyword evidence="2" id="KW-1133">Transmembrane helix</keyword>
<reference evidence="3 4" key="1">
    <citation type="submission" date="2018-06" db="EMBL/GenBank/DDBJ databases">
        <authorList>
            <consortium name="Pathogen Informatics"/>
            <person name="Doyle S."/>
        </authorList>
    </citation>
    <scope>NUCLEOTIDE SEQUENCE [LARGE SCALE GENOMIC DNA]</scope>
    <source>
        <strain evidence="3 4">NCTC10742</strain>
    </source>
</reference>
<keyword evidence="1" id="KW-0175">Coiled coil</keyword>
<evidence type="ECO:0000256" key="1">
    <source>
        <dbReference type="SAM" id="Coils"/>
    </source>
</evidence>
<accession>A0A378SIR5</accession>
<dbReference type="EMBL" id="UGQM01000001">
    <property type="protein sequence ID" value="STZ41796.1"/>
    <property type="molecule type" value="Genomic_DNA"/>
</dbReference>
<evidence type="ECO:0000313" key="3">
    <source>
        <dbReference type="EMBL" id="STZ41796.1"/>
    </source>
</evidence>
<evidence type="ECO:0000256" key="2">
    <source>
        <dbReference type="SAM" id="Phobius"/>
    </source>
</evidence>
<dbReference type="AlphaFoldDB" id="A0A378SIR5"/>
<name>A0A378SIR5_9MYCO</name>
<keyword evidence="2" id="KW-0472">Membrane</keyword>